<organism evidence="1">
    <name type="scientific">Mesocestoides corti</name>
    <name type="common">Flatworm</name>
    <dbReference type="NCBI Taxonomy" id="53468"/>
    <lineage>
        <taxon>Eukaryota</taxon>
        <taxon>Metazoa</taxon>
        <taxon>Spiralia</taxon>
        <taxon>Lophotrochozoa</taxon>
        <taxon>Platyhelminthes</taxon>
        <taxon>Cestoda</taxon>
        <taxon>Eucestoda</taxon>
        <taxon>Cyclophyllidea</taxon>
        <taxon>Mesocestoididae</taxon>
        <taxon>Mesocestoides</taxon>
    </lineage>
</organism>
<dbReference type="AlphaFoldDB" id="A0A5K3ELX6"/>
<protein>
    <submittedName>
        <fullName evidence="1">Alpha-1,2-Mannosidase</fullName>
    </submittedName>
</protein>
<proteinExistence type="predicted"/>
<accession>A0A5K3ELX6</accession>
<reference evidence="1" key="1">
    <citation type="submission" date="2019-11" db="UniProtKB">
        <authorList>
            <consortium name="WormBaseParasite"/>
        </authorList>
    </citation>
    <scope>IDENTIFICATION</scope>
</reference>
<evidence type="ECO:0000313" key="1">
    <source>
        <dbReference type="WBParaSite" id="MCU_001177-RA"/>
    </source>
</evidence>
<sequence length="196" mass="21925">MTIVTQVSYFIFYSRNFVLQLALPGHTLTGSLFLILANADDGRNCLELLSHVRRPSSQCSTRERIVVKESLSQGDDTWNITLGPVDDVESFVHVDEQSGSLTPKSPIVWSEFIAQHWPSTAYGDQCKDLMLAIFEATLSQIVDADRPKSQASVTKVSRHWRERISECLKPMAVNATDDCLSTHIRLVLVVRAMDAC</sequence>
<name>A0A5K3ELX6_MESCO</name>
<dbReference type="WBParaSite" id="MCU_001177-RA">
    <property type="protein sequence ID" value="MCU_001177-RA"/>
    <property type="gene ID" value="MCU_001177"/>
</dbReference>